<name>A0A1M6SH53_9FIRM</name>
<evidence type="ECO:0000313" key="1">
    <source>
        <dbReference type="EMBL" id="SHK44071.1"/>
    </source>
</evidence>
<evidence type="ECO:0000313" key="2">
    <source>
        <dbReference type="Proteomes" id="UP000184082"/>
    </source>
</evidence>
<keyword evidence="1" id="KW-0449">Lipoprotein</keyword>
<accession>A0A1M6SH53</accession>
<sequence length="189" mass="21924">MNNNKKFILTAISLVLILSIVFIGCAPQQRPTPERYGTRYYYGGNRYDTRYSDYFGRNRMYGYMDRNLNRRDLTYDNIPIGFGRANQKALEDKIEINVEKLPNVKNCTVIKTGDTCYVGIDSIDKAKITNMAAFRTEIANKCRAVDPNIKRVYITVDKDRVSKLRNYARDIDLGKPVRVLLNNIEDLFR</sequence>
<proteinExistence type="predicted"/>
<protein>
    <submittedName>
        <fullName evidence="1">Sporulation lipoprotein, YhcN/YlaJ family</fullName>
    </submittedName>
</protein>
<reference evidence="1 2" key="1">
    <citation type="submission" date="2016-11" db="EMBL/GenBank/DDBJ databases">
        <authorList>
            <person name="Jaros S."/>
            <person name="Januszkiewicz K."/>
            <person name="Wedrychowicz H."/>
        </authorList>
    </citation>
    <scope>NUCLEOTIDE SEQUENCE [LARGE SCALE GENOMIC DNA]</scope>
    <source>
        <strain evidence="1 2">DSM 14501</strain>
    </source>
</reference>
<dbReference type="AlphaFoldDB" id="A0A1M6SH53"/>
<dbReference type="Pfam" id="PF09580">
    <property type="entry name" value="Spore_YhcN_YlaJ"/>
    <property type="match status" value="1"/>
</dbReference>
<dbReference type="EMBL" id="FRAJ01000018">
    <property type="protein sequence ID" value="SHK44071.1"/>
    <property type="molecule type" value="Genomic_DNA"/>
</dbReference>
<dbReference type="PROSITE" id="PS51257">
    <property type="entry name" value="PROKAR_LIPOPROTEIN"/>
    <property type="match status" value="1"/>
</dbReference>
<keyword evidence="2" id="KW-1185">Reference proteome</keyword>
<organism evidence="1 2">
    <name type="scientific">Caminicella sporogenes DSM 14501</name>
    <dbReference type="NCBI Taxonomy" id="1121266"/>
    <lineage>
        <taxon>Bacteria</taxon>
        <taxon>Bacillati</taxon>
        <taxon>Bacillota</taxon>
        <taxon>Clostridia</taxon>
        <taxon>Peptostreptococcales</taxon>
        <taxon>Caminicellaceae</taxon>
        <taxon>Caminicella</taxon>
    </lineage>
</organism>
<gene>
    <name evidence="1" type="ORF">SAMN02745883_02058</name>
</gene>
<dbReference type="Proteomes" id="UP000184082">
    <property type="component" value="Unassembled WGS sequence"/>
</dbReference>
<dbReference type="STRING" id="1121266.SAMN02745883_02058"/>
<dbReference type="InterPro" id="IPR019076">
    <property type="entry name" value="Spore_lipoprot_YhcN/YlaJ-like"/>
</dbReference>
<dbReference type="RefSeq" id="WP_072968210.1">
    <property type="nucleotide sequence ID" value="NZ_FRAJ01000018.1"/>
</dbReference>